<protein>
    <submittedName>
        <fullName evidence="1">DUF5119 domain-containing protein</fullName>
    </submittedName>
</protein>
<dbReference type="InterPro" id="IPR033410">
    <property type="entry name" value="DUF5119"/>
</dbReference>
<gene>
    <name evidence="1" type="ORF">H8S65_03025</name>
</gene>
<dbReference type="Pfam" id="PF17145">
    <property type="entry name" value="DUF5119"/>
    <property type="match status" value="1"/>
</dbReference>
<reference evidence="1 2" key="1">
    <citation type="submission" date="2020-08" db="EMBL/GenBank/DDBJ databases">
        <title>Genome public.</title>
        <authorList>
            <person name="Liu C."/>
            <person name="Sun Q."/>
        </authorList>
    </citation>
    <scope>NUCLEOTIDE SEQUENCE [LARGE SCALE GENOMIC DNA]</scope>
    <source>
        <strain evidence="1 2">NSJ-79</strain>
    </source>
</reference>
<sequence length="306" mass="33541">MNIQNCLKTGIVFSICCIITTLIKCSKEKTPDLEQQGHVQYSFKWEKLLKGYPVPEQVRYCFYPTDGGSVIQMDDDANGMNFTLPPARYKLLVFNCDAADIAFRNTNKFETAEAYIQITKAADKLQSGQIPLYGIAVEELEIKRGENELVEFAPEPLVRNLSIRIKVDGVENMVSCKGTISGMSTSINLSKQEITTETLTDLTFETTPSEEGVQANILMLGKPKEKGEEPPVDPGQPDTPTHEVTLDFTLSDGSNSSSTIDLGTSIEETEGHDIDVAIDATVVPGSAFTVKINSWEVASGDSLIIE</sequence>
<dbReference type="RefSeq" id="WP_186928486.1">
    <property type="nucleotide sequence ID" value="NZ_JACOOJ010000003.1"/>
</dbReference>
<organism evidence="1 2">
    <name type="scientific">Parabacteroides hominis</name>
    <dbReference type="NCBI Taxonomy" id="2763057"/>
    <lineage>
        <taxon>Bacteria</taxon>
        <taxon>Pseudomonadati</taxon>
        <taxon>Bacteroidota</taxon>
        <taxon>Bacteroidia</taxon>
        <taxon>Bacteroidales</taxon>
        <taxon>Tannerellaceae</taxon>
        <taxon>Parabacteroides</taxon>
    </lineage>
</organism>
<name>A0ABR7DJZ4_9BACT</name>
<keyword evidence="2" id="KW-1185">Reference proteome</keyword>
<proteinExistence type="predicted"/>
<dbReference type="EMBL" id="JACOOJ010000003">
    <property type="protein sequence ID" value="MBC5631754.1"/>
    <property type="molecule type" value="Genomic_DNA"/>
</dbReference>
<dbReference type="Proteomes" id="UP000651475">
    <property type="component" value="Unassembled WGS sequence"/>
</dbReference>
<evidence type="ECO:0000313" key="1">
    <source>
        <dbReference type="EMBL" id="MBC5631754.1"/>
    </source>
</evidence>
<evidence type="ECO:0000313" key="2">
    <source>
        <dbReference type="Proteomes" id="UP000651475"/>
    </source>
</evidence>
<accession>A0ABR7DJZ4</accession>
<comment type="caution">
    <text evidence="1">The sequence shown here is derived from an EMBL/GenBank/DDBJ whole genome shotgun (WGS) entry which is preliminary data.</text>
</comment>